<evidence type="ECO:0000259" key="3">
    <source>
        <dbReference type="Pfam" id="PF16344"/>
    </source>
</evidence>
<evidence type="ECO:0000256" key="1">
    <source>
        <dbReference type="SAM" id="Phobius"/>
    </source>
</evidence>
<evidence type="ECO:0000313" key="4">
    <source>
        <dbReference type="EMBL" id="MRX75668.1"/>
    </source>
</evidence>
<dbReference type="Proteomes" id="UP000487757">
    <property type="component" value="Unassembled WGS sequence"/>
</dbReference>
<dbReference type="GO" id="GO:0016989">
    <property type="term" value="F:sigma factor antagonist activity"/>
    <property type="evidence" value="ECO:0007669"/>
    <property type="project" value="TreeGrafter"/>
</dbReference>
<protein>
    <submittedName>
        <fullName evidence="4">DUF4974 domain-containing protein</fullName>
    </submittedName>
</protein>
<accession>A0A7K0FVT9</accession>
<reference evidence="4 5" key="1">
    <citation type="submission" date="2019-11" db="EMBL/GenBank/DDBJ databases">
        <title>Pedobacter petrophilus genome.</title>
        <authorList>
            <person name="Feldbauer M.J."/>
            <person name="Newman J.D."/>
        </authorList>
    </citation>
    <scope>NUCLEOTIDE SEQUENCE [LARGE SCALE GENOMIC DNA]</scope>
    <source>
        <strain evidence="4 5">LMG 29686</strain>
    </source>
</reference>
<dbReference type="InterPro" id="IPR032508">
    <property type="entry name" value="FecR_C"/>
</dbReference>
<dbReference type="InterPro" id="IPR006860">
    <property type="entry name" value="FecR"/>
</dbReference>
<dbReference type="Pfam" id="PF16344">
    <property type="entry name" value="FecR_C"/>
    <property type="match status" value="1"/>
</dbReference>
<dbReference type="EMBL" id="WKKH01000006">
    <property type="protein sequence ID" value="MRX75668.1"/>
    <property type="molecule type" value="Genomic_DNA"/>
</dbReference>
<sequence length="410" mass="45793">MCVCNLNCIYIYNKLFYQIFNHQGMTETQYFDLCEKYLKGLCSPEEENMLHTYQKENGLLDLTVSAEAVKRLRGTLRARLNQSILAQNGKKFNVVWLNWKILAPLAAVLLLTIYLAVDQFSRHKQKPVLTAQAKPSNEVKDIVAGSANAVLTLSTGENIKLDGSKNGVINTKGSANISKSGNGLVVSAKGKGNQINNEPLNKITIPRGGKYDITLPDGTRVWLNSFSSLSFPNAFDGPDRKVLLTGEAYFEVASNKKKPFKVNVAGKQEVEVLGTHFNISAFEEDQNITTTLLEGAVKVNTGKFQTLIKPGEMAVNNLKSKPKIVQADLEEVMAWKNDMFIFNNENITSIMKKISRWYDVDVNYEGDMTALNFEGNYSRSKGLKSLLKNISLTDKVRFVMVERRITVIAK</sequence>
<dbReference type="PANTHER" id="PTHR30273:SF2">
    <property type="entry name" value="PROTEIN FECR"/>
    <property type="match status" value="1"/>
</dbReference>
<dbReference type="Pfam" id="PF04773">
    <property type="entry name" value="FecR"/>
    <property type="match status" value="1"/>
</dbReference>
<keyword evidence="5" id="KW-1185">Reference proteome</keyword>
<organism evidence="4 5">
    <name type="scientific">Pedobacter petrophilus</name>
    <dbReference type="NCBI Taxonomy" id="1908241"/>
    <lineage>
        <taxon>Bacteria</taxon>
        <taxon>Pseudomonadati</taxon>
        <taxon>Bacteroidota</taxon>
        <taxon>Sphingobacteriia</taxon>
        <taxon>Sphingobacteriales</taxon>
        <taxon>Sphingobacteriaceae</taxon>
        <taxon>Pedobacter</taxon>
    </lineage>
</organism>
<gene>
    <name evidence="4" type="ORF">GJU39_06155</name>
</gene>
<evidence type="ECO:0000313" key="5">
    <source>
        <dbReference type="Proteomes" id="UP000487757"/>
    </source>
</evidence>
<dbReference type="Gene3D" id="3.55.50.30">
    <property type="match status" value="1"/>
</dbReference>
<dbReference type="OrthoDB" id="1099963at2"/>
<comment type="caution">
    <text evidence="4">The sequence shown here is derived from an EMBL/GenBank/DDBJ whole genome shotgun (WGS) entry which is preliminary data.</text>
</comment>
<feature type="domain" description="FecR protein" evidence="2">
    <location>
        <begin position="203"/>
        <end position="298"/>
    </location>
</feature>
<name>A0A7K0FVT9_9SPHI</name>
<dbReference type="InterPro" id="IPR012373">
    <property type="entry name" value="Ferrdict_sens_TM"/>
</dbReference>
<dbReference type="PANTHER" id="PTHR30273">
    <property type="entry name" value="PERIPLASMIC SIGNAL SENSOR AND SIGMA FACTOR ACTIVATOR FECR-RELATED"/>
    <property type="match status" value="1"/>
</dbReference>
<proteinExistence type="predicted"/>
<feature type="domain" description="Protein FecR C-terminal" evidence="3">
    <location>
        <begin position="340"/>
        <end position="407"/>
    </location>
</feature>
<keyword evidence="1" id="KW-1133">Transmembrane helix</keyword>
<feature type="transmembrane region" description="Helical" evidence="1">
    <location>
        <begin position="97"/>
        <end position="117"/>
    </location>
</feature>
<dbReference type="Gene3D" id="2.60.120.1440">
    <property type="match status" value="1"/>
</dbReference>
<keyword evidence="1" id="KW-0812">Transmembrane</keyword>
<keyword evidence="1" id="KW-0472">Membrane</keyword>
<evidence type="ECO:0000259" key="2">
    <source>
        <dbReference type="Pfam" id="PF04773"/>
    </source>
</evidence>
<dbReference type="AlphaFoldDB" id="A0A7K0FVT9"/>